<accession>A0A7C2YZ59</accession>
<keyword evidence="2" id="KW-0067">ATP-binding</keyword>
<proteinExistence type="predicted"/>
<evidence type="ECO:0000313" key="4">
    <source>
        <dbReference type="EMBL" id="HEU97453.1"/>
    </source>
</evidence>
<dbReference type="EMBL" id="DSFE01000034">
    <property type="protein sequence ID" value="HEU97453.1"/>
    <property type="molecule type" value="Genomic_DNA"/>
</dbReference>
<dbReference type="SMART" id="SM00382">
    <property type="entry name" value="AAA"/>
    <property type="match status" value="1"/>
</dbReference>
<dbReference type="InterPro" id="IPR027417">
    <property type="entry name" value="P-loop_NTPase"/>
</dbReference>
<feature type="domain" description="AAA+ ATPase" evidence="3">
    <location>
        <begin position="22"/>
        <end position="195"/>
    </location>
</feature>
<dbReference type="AlphaFoldDB" id="A0A7C2YZ59"/>
<reference evidence="4" key="1">
    <citation type="journal article" date="2020" name="mSystems">
        <title>Genome- and Community-Level Interaction Insights into Carbon Utilization and Element Cycling Functions of Hydrothermarchaeota in Hydrothermal Sediment.</title>
        <authorList>
            <person name="Zhou Z."/>
            <person name="Liu Y."/>
            <person name="Xu W."/>
            <person name="Pan J."/>
            <person name="Luo Z.H."/>
            <person name="Li M."/>
        </authorList>
    </citation>
    <scope>NUCLEOTIDE SEQUENCE [LARGE SCALE GENOMIC DNA]</scope>
    <source>
        <strain evidence="4">SpSt-1259</strain>
    </source>
</reference>
<evidence type="ECO:0000259" key="3">
    <source>
        <dbReference type="SMART" id="SM00382"/>
    </source>
</evidence>
<evidence type="ECO:0000256" key="1">
    <source>
        <dbReference type="ARBA" id="ARBA00022741"/>
    </source>
</evidence>
<evidence type="ECO:0000256" key="2">
    <source>
        <dbReference type="ARBA" id="ARBA00022840"/>
    </source>
</evidence>
<name>A0A7C2YZ59_9CREN</name>
<gene>
    <name evidence="4" type="ORF">ENO36_01160</name>
</gene>
<sequence length="257" mass="28703">MELSIQKFPFPLVSQLTEGFLTGGVYILAGPPGIGKSVFVRRIIADIIGEASILYVSVDSSVKDLLTFLDNVGLSKYSEKIKLLDAFSSNITGIKQEAQYEKINLGSISEALFTIYSKLSQMQGKKFLVIDSITEVMIGFDPNKVINFVKGLKQVCECAEATSILTIHTGPESLQDILWALEYLSDGYIELGYEPNFEAVGLLLRRIRVKKMRGMYHDTNWYPFKIGKNYTIQFYKPEEIKALTEAITGKGATQQSK</sequence>
<dbReference type="InterPro" id="IPR014774">
    <property type="entry name" value="KaiC-like_dom"/>
</dbReference>
<keyword evidence="1" id="KW-0547">Nucleotide-binding</keyword>
<comment type="caution">
    <text evidence="4">The sequence shown here is derived from an EMBL/GenBank/DDBJ whole genome shotgun (WGS) entry which is preliminary data.</text>
</comment>
<dbReference type="Proteomes" id="UP000885664">
    <property type="component" value="Unassembled WGS sequence"/>
</dbReference>
<protein>
    <recommendedName>
        <fullName evidence="3">AAA+ ATPase domain-containing protein</fullName>
    </recommendedName>
</protein>
<dbReference type="GO" id="GO:0005524">
    <property type="term" value="F:ATP binding"/>
    <property type="evidence" value="ECO:0007669"/>
    <property type="project" value="UniProtKB-KW"/>
</dbReference>
<dbReference type="InterPro" id="IPR003593">
    <property type="entry name" value="AAA+_ATPase"/>
</dbReference>
<dbReference type="Pfam" id="PF06745">
    <property type="entry name" value="ATPase"/>
    <property type="match status" value="1"/>
</dbReference>
<dbReference type="PANTHER" id="PTHR43637">
    <property type="entry name" value="UPF0273 PROTEIN TM_0370"/>
    <property type="match status" value="1"/>
</dbReference>
<dbReference type="PANTHER" id="PTHR43637:SF1">
    <property type="entry name" value="UPF0273 PROTEIN TM_0370"/>
    <property type="match status" value="1"/>
</dbReference>
<organism evidence="4">
    <name type="scientific">Fervidicoccus fontis</name>
    <dbReference type="NCBI Taxonomy" id="683846"/>
    <lineage>
        <taxon>Archaea</taxon>
        <taxon>Thermoproteota</taxon>
        <taxon>Thermoprotei</taxon>
        <taxon>Fervidicoccales</taxon>
        <taxon>Fervidicoccaceae</taxon>
        <taxon>Fervidicoccus</taxon>
    </lineage>
</organism>
<dbReference type="SUPFAM" id="SSF52540">
    <property type="entry name" value="P-loop containing nucleoside triphosphate hydrolases"/>
    <property type="match status" value="1"/>
</dbReference>
<dbReference type="Gene3D" id="3.40.50.300">
    <property type="entry name" value="P-loop containing nucleotide triphosphate hydrolases"/>
    <property type="match status" value="1"/>
</dbReference>